<feature type="compositionally biased region" description="Polar residues" evidence="1">
    <location>
        <begin position="16"/>
        <end position="31"/>
    </location>
</feature>
<name>A0A317PXQ6_9ENTR</name>
<comment type="caution">
    <text evidence="2">The sequence shown here is derived from an EMBL/GenBank/DDBJ whole genome shotgun (WGS) entry which is preliminary data.</text>
</comment>
<dbReference type="OrthoDB" id="6629426at2"/>
<sequence>MNTLFAKSLSGSVITGTSLSDNSSHATSGHSVKTKDAEHTQDGSTGADTALQQDGGVTVSLNYSVESGEIISPEQLDGLASLSQRLAKSPSLNNSLFTDPATAMDAVSFTGFYHAAAEGVTADQLAEKLHTALSGVPGSGTQLTDAMDLAMTQARLNKLVDDNIAADWQPHARQTVEQFIQAKVTAQDSEWQALAEEDIALAAARGDYANQSRAESDLAVLQAGNSQHQQLRTAFLELTRDTSNSDDWFSTFSAAINGKGALEYEEQMHVQALSTQWQSL</sequence>
<feature type="compositionally biased region" description="Polar residues" evidence="1">
    <location>
        <begin position="42"/>
        <end position="52"/>
    </location>
</feature>
<dbReference type="AlphaFoldDB" id="A0A317PXQ6"/>
<proteinExistence type="predicted"/>
<reference evidence="2 3" key="1">
    <citation type="submission" date="2018-05" db="EMBL/GenBank/DDBJ databases">
        <title>Genomic Encyclopedia of Type Strains, Phase IV (KMG-IV): sequencing the most valuable type-strain genomes for metagenomic binning, comparative biology and taxonomic classification.</title>
        <authorList>
            <person name="Goeker M."/>
        </authorList>
    </citation>
    <scope>NUCLEOTIDE SEQUENCE [LARGE SCALE GENOMIC DNA]</scope>
    <source>
        <strain evidence="2 3">DSM 19579</strain>
    </source>
</reference>
<keyword evidence="3" id="KW-1185">Reference proteome</keyword>
<accession>A0A317PXQ6</accession>
<evidence type="ECO:0000313" key="2">
    <source>
        <dbReference type="EMBL" id="PWW07003.1"/>
    </source>
</evidence>
<protein>
    <submittedName>
        <fullName evidence="2">Uncharacterized protein</fullName>
    </submittedName>
</protein>
<feature type="region of interest" description="Disordered" evidence="1">
    <location>
        <begin position="16"/>
        <end position="52"/>
    </location>
</feature>
<organism evidence="2 3">
    <name type="scientific">Mangrovibacter plantisponsor</name>
    <dbReference type="NCBI Taxonomy" id="451513"/>
    <lineage>
        <taxon>Bacteria</taxon>
        <taxon>Pseudomonadati</taxon>
        <taxon>Pseudomonadota</taxon>
        <taxon>Gammaproteobacteria</taxon>
        <taxon>Enterobacterales</taxon>
        <taxon>Enterobacteriaceae</taxon>
        <taxon>Mangrovibacter</taxon>
    </lineage>
</organism>
<dbReference type="RefSeq" id="WP_110026669.1">
    <property type="nucleotide sequence ID" value="NZ_QGTS01000009.1"/>
</dbReference>
<dbReference type="EMBL" id="QGTS01000009">
    <property type="protein sequence ID" value="PWW07003.1"/>
    <property type="molecule type" value="Genomic_DNA"/>
</dbReference>
<gene>
    <name evidence="2" type="ORF">DES37_109123</name>
</gene>
<evidence type="ECO:0000313" key="3">
    <source>
        <dbReference type="Proteomes" id="UP000246744"/>
    </source>
</evidence>
<dbReference type="Proteomes" id="UP000246744">
    <property type="component" value="Unassembled WGS sequence"/>
</dbReference>
<evidence type="ECO:0000256" key="1">
    <source>
        <dbReference type="SAM" id="MobiDB-lite"/>
    </source>
</evidence>